<feature type="chain" id="PRO_5034865436" evidence="1">
    <location>
        <begin position="20"/>
        <end position="293"/>
    </location>
</feature>
<dbReference type="EMBL" id="CAJPDS010000092">
    <property type="protein sequence ID" value="CAF9936504.1"/>
    <property type="molecule type" value="Genomic_DNA"/>
</dbReference>
<name>A0A8H3J000_9LECA</name>
<feature type="signal peptide" evidence="1">
    <location>
        <begin position="1"/>
        <end position="19"/>
    </location>
</feature>
<comment type="caution">
    <text evidence="2">The sequence shown here is derived from an EMBL/GenBank/DDBJ whole genome shotgun (WGS) entry which is preliminary data.</text>
</comment>
<evidence type="ECO:0000313" key="2">
    <source>
        <dbReference type="EMBL" id="CAF9936504.1"/>
    </source>
</evidence>
<proteinExistence type="predicted"/>
<evidence type="ECO:0000313" key="3">
    <source>
        <dbReference type="Proteomes" id="UP000664521"/>
    </source>
</evidence>
<dbReference type="Proteomes" id="UP000664521">
    <property type="component" value="Unassembled WGS sequence"/>
</dbReference>
<dbReference type="OrthoDB" id="5395952at2759"/>
<sequence length="293" mass="32456">MQRLFGFVYLCSLARTIWTKPLVPAPDPGLLSQLNASSPNAPPPDFKVEITTDTEIIFDAEQFYRTAIKVMWDITNEPLDEPWLDRGWMFPSTYFEISLKHHPTGAKDPSLLTTRHLIWGLSHVVLSMTVSHSFCASVATLKWRGVLLGSISVSKVQPTDAVTKHTDTRELAKLGSDDNDRYAVSVYASYNREIPIDRNIVLFTSIKAIGEAAEKGFDTPLVSITTLGLRQIFWKLIGGSGLSQGVLLAGYSRNAVVQVVSQMLASQSFYKAYVWVKKEELSIAVGGFTRGAI</sequence>
<reference evidence="2" key="1">
    <citation type="submission" date="2021-03" db="EMBL/GenBank/DDBJ databases">
        <authorList>
            <person name="Tagirdzhanova G."/>
        </authorList>
    </citation>
    <scope>NUCLEOTIDE SEQUENCE</scope>
</reference>
<gene>
    <name evidence="2" type="ORF">HETSPECPRED_010354</name>
</gene>
<keyword evidence="3" id="KW-1185">Reference proteome</keyword>
<keyword evidence="1" id="KW-0732">Signal</keyword>
<dbReference type="AlphaFoldDB" id="A0A8H3J000"/>
<accession>A0A8H3J000</accession>
<evidence type="ECO:0000256" key="1">
    <source>
        <dbReference type="SAM" id="SignalP"/>
    </source>
</evidence>
<protein>
    <submittedName>
        <fullName evidence="2">Uncharacterized protein</fullName>
    </submittedName>
</protein>
<organism evidence="2 3">
    <name type="scientific">Heterodermia speciosa</name>
    <dbReference type="NCBI Taxonomy" id="116794"/>
    <lineage>
        <taxon>Eukaryota</taxon>
        <taxon>Fungi</taxon>
        <taxon>Dikarya</taxon>
        <taxon>Ascomycota</taxon>
        <taxon>Pezizomycotina</taxon>
        <taxon>Lecanoromycetes</taxon>
        <taxon>OSLEUM clade</taxon>
        <taxon>Lecanoromycetidae</taxon>
        <taxon>Caliciales</taxon>
        <taxon>Physciaceae</taxon>
        <taxon>Heterodermia</taxon>
    </lineage>
</organism>